<comment type="subcellular location">
    <subcellularLocation>
        <location evidence="13 14">Cytoplasm</location>
    </subcellularLocation>
</comment>
<feature type="binding site" evidence="13">
    <location>
        <position position="174"/>
    </location>
    <ligand>
        <name>substrate</name>
    </ligand>
</feature>
<evidence type="ECO:0000256" key="14">
    <source>
        <dbReference type="RuleBase" id="RU363013"/>
    </source>
</evidence>
<dbReference type="STRING" id="762983.HMPREF9444_00552"/>
<dbReference type="PANTHER" id="PTHR21139:SF42">
    <property type="entry name" value="TRIOSEPHOSPHATE ISOMERASE"/>
    <property type="match status" value="1"/>
</dbReference>
<keyword evidence="10 13" id="KW-0324">Glycolysis</keyword>
<dbReference type="EC" id="5.3.1.1" evidence="6 13"/>
<evidence type="ECO:0000256" key="2">
    <source>
        <dbReference type="ARBA" id="ARBA00004742"/>
    </source>
</evidence>
<dbReference type="GO" id="GO:0005829">
    <property type="term" value="C:cytosol"/>
    <property type="evidence" value="ECO:0007669"/>
    <property type="project" value="TreeGrafter"/>
</dbReference>
<dbReference type="PANTHER" id="PTHR21139">
    <property type="entry name" value="TRIOSEPHOSPHATE ISOMERASE"/>
    <property type="match status" value="1"/>
</dbReference>
<dbReference type="InterPro" id="IPR022896">
    <property type="entry name" value="TrioseP_Isoase_bac/euk"/>
</dbReference>
<comment type="pathway">
    <text evidence="2 13 14">Carbohydrate biosynthesis; gluconeogenesis.</text>
</comment>
<feature type="active site" description="Proton acceptor" evidence="13">
    <location>
        <position position="168"/>
    </location>
</feature>
<sequence>MRKPLVMGNWKLNGTKESVTALVNALKAPADKAAAKVDVAVCAPAVFIGMVEDLASGSKLQWGSEDCDVHTKGAFTGENSPTMLREFGCTYAIVGHSERREYHKESNECVAAKYKAAQENVLIPVLCVGESEAEFDAGRTMDIVRAELKAVIDLCGIESFKNAVIAYEPIWAIGTGKTATPEIAEKVHADIRAYLASFDADVAAGVRILYGGSCNAKTAPDLFKQPDIDGGLVGGASLKAPDFTAIIEAAEANA</sequence>
<evidence type="ECO:0000313" key="16">
    <source>
        <dbReference type="Proteomes" id="UP000018458"/>
    </source>
</evidence>
<comment type="function">
    <text evidence="12 13">Involved in the gluconeogenesis. Catalyzes stereospecifically the conversion of dihydroxyacetone phosphate (DHAP) to D-glyceraldehyde-3-phosphate (G3P).</text>
</comment>
<dbReference type="NCBIfam" id="TIGR00419">
    <property type="entry name" value="tim"/>
    <property type="match status" value="1"/>
</dbReference>
<dbReference type="eggNOG" id="COG0149">
    <property type="taxonomic scope" value="Bacteria"/>
</dbReference>
<dbReference type="InterPro" id="IPR035990">
    <property type="entry name" value="TIM_sf"/>
</dbReference>
<accession>E8LIK1</accession>
<dbReference type="FunFam" id="3.20.20.70:FF:000020">
    <property type="entry name" value="Triosephosphate isomerase"/>
    <property type="match status" value="1"/>
</dbReference>
<dbReference type="EMBL" id="AEVO01000025">
    <property type="protein sequence ID" value="EFY07646.1"/>
    <property type="molecule type" value="Genomic_DNA"/>
</dbReference>
<comment type="similarity">
    <text evidence="4 13 14">Belongs to the triosephosphate isomerase family.</text>
</comment>
<evidence type="ECO:0000256" key="11">
    <source>
        <dbReference type="ARBA" id="ARBA00023235"/>
    </source>
</evidence>
<feature type="binding site" evidence="13">
    <location>
        <begin position="9"/>
        <end position="11"/>
    </location>
    <ligand>
        <name>substrate</name>
    </ligand>
</feature>
<dbReference type="PROSITE" id="PS51440">
    <property type="entry name" value="TIM_2"/>
    <property type="match status" value="1"/>
</dbReference>
<evidence type="ECO:0000256" key="3">
    <source>
        <dbReference type="ARBA" id="ARBA00004939"/>
    </source>
</evidence>
<keyword evidence="16" id="KW-1185">Reference proteome</keyword>
<dbReference type="CDD" id="cd00311">
    <property type="entry name" value="TIM"/>
    <property type="match status" value="1"/>
</dbReference>
<feature type="binding site" evidence="13">
    <location>
        <position position="213"/>
    </location>
    <ligand>
        <name>substrate</name>
    </ligand>
</feature>
<dbReference type="InterPro" id="IPR020861">
    <property type="entry name" value="Triosephosphate_isomerase_AS"/>
</dbReference>
<evidence type="ECO:0000256" key="12">
    <source>
        <dbReference type="ARBA" id="ARBA00055680"/>
    </source>
</evidence>
<dbReference type="HOGENOM" id="CLU_024251_2_3_6"/>
<evidence type="ECO:0000256" key="7">
    <source>
        <dbReference type="ARBA" id="ARBA00019397"/>
    </source>
</evidence>
<dbReference type="InterPro" id="IPR013785">
    <property type="entry name" value="Aldolase_TIM"/>
</dbReference>
<dbReference type="Pfam" id="PF00121">
    <property type="entry name" value="TIM"/>
    <property type="match status" value="1"/>
</dbReference>
<comment type="pathway">
    <text evidence="3">Carbohydrate metabolism; erythritol degradation.</text>
</comment>
<dbReference type="GO" id="GO:0046166">
    <property type="term" value="P:glyceraldehyde-3-phosphate biosynthetic process"/>
    <property type="evidence" value="ECO:0007669"/>
    <property type="project" value="TreeGrafter"/>
</dbReference>
<evidence type="ECO:0000256" key="5">
    <source>
        <dbReference type="ARBA" id="ARBA00011738"/>
    </source>
</evidence>
<comment type="subunit">
    <text evidence="5 13 14">Homodimer.</text>
</comment>
<comment type="pathway">
    <text evidence="13 14">Carbohydrate degradation; glycolysis; D-glyceraldehyde 3-phosphate from glycerone phosphate: step 1/1.</text>
</comment>
<dbReference type="PROSITE" id="PS00171">
    <property type="entry name" value="TIM_1"/>
    <property type="match status" value="1"/>
</dbReference>
<dbReference type="Proteomes" id="UP000018458">
    <property type="component" value="Unassembled WGS sequence"/>
</dbReference>
<evidence type="ECO:0000313" key="15">
    <source>
        <dbReference type="EMBL" id="EFY07646.1"/>
    </source>
</evidence>
<dbReference type="Gene3D" id="3.20.20.70">
    <property type="entry name" value="Aldolase class I"/>
    <property type="match status" value="1"/>
</dbReference>
<comment type="caution">
    <text evidence="15">The sequence shown here is derived from an EMBL/GenBank/DDBJ whole genome shotgun (WGS) entry which is preliminary data.</text>
</comment>
<dbReference type="GO" id="GO:0019563">
    <property type="term" value="P:glycerol catabolic process"/>
    <property type="evidence" value="ECO:0007669"/>
    <property type="project" value="TreeGrafter"/>
</dbReference>
<protein>
    <recommendedName>
        <fullName evidence="7 13">Triosephosphate isomerase</fullName>
        <shortName evidence="13">TIM</shortName>
        <shortName evidence="13">TPI</shortName>
        <ecNumber evidence="6 13">5.3.1.1</ecNumber>
    </recommendedName>
    <alternativeName>
        <fullName evidence="13">Triose-phosphate isomerase</fullName>
    </alternativeName>
</protein>
<dbReference type="RefSeq" id="WP_009142771.1">
    <property type="nucleotide sequence ID" value="NZ_GL830963.1"/>
</dbReference>
<dbReference type="SUPFAM" id="SSF51351">
    <property type="entry name" value="Triosephosphate isomerase (TIM)"/>
    <property type="match status" value="1"/>
</dbReference>
<dbReference type="InterPro" id="IPR000652">
    <property type="entry name" value="Triosephosphate_isomerase"/>
</dbReference>
<evidence type="ECO:0000256" key="8">
    <source>
        <dbReference type="ARBA" id="ARBA00022432"/>
    </source>
</evidence>
<dbReference type="GO" id="GO:0006094">
    <property type="term" value="P:gluconeogenesis"/>
    <property type="evidence" value="ECO:0007669"/>
    <property type="project" value="UniProtKB-UniRule"/>
</dbReference>
<feature type="active site" description="Electrophile" evidence="13">
    <location>
        <position position="96"/>
    </location>
</feature>
<dbReference type="GO" id="GO:0006096">
    <property type="term" value="P:glycolytic process"/>
    <property type="evidence" value="ECO:0007669"/>
    <property type="project" value="UniProtKB-UniRule"/>
</dbReference>
<evidence type="ECO:0000256" key="10">
    <source>
        <dbReference type="ARBA" id="ARBA00023152"/>
    </source>
</evidence>
<proteinExistence type="inferred from homology"/>
<dbReference type="GO" id="GO:0004807">
    <property type="term" value="F:triose-phosphate isomerase activity"/>
    <property type="evidence" value="ECO:0007669"/>
    <property type="project" value="UniProtKB-UniRule"/>
</dbReference>
<comment type="catalytic activity">
    <reaction evidence="1 13 14">
        <text>D-glyceraldehyde 3-phosphate = dihydroxyacetone phosphate</text>
        <dbReference type="Rhea" id="RHEA:18585"/>
        <dbReference type="ChEBI" id="CHEBI:57642"/>
        <dbReference type="ChEBI" id="CHEBI:59776"/>
        <dbReference type="EC" id="5.3.1.1"/>
    </reaction>
</comment>
<feature type="binding site" evidence="13">
    <location>
        <begin position="234"/>
        <end position="235"/>
    </location>
    <ligand>
        <name>substrate</name>
    </ligand>
</feature>
<organism evidence="15 16">
    <name type="scientific">Succinatimonas hippei (strain DSM 22608 / JCM 16073 / KCTC 15190 / YIT 12066)</name>
    <dbReference type="NCBI Taxonomy" id="762983"/>
    <lineage>
        <taxon>Bacteria</taxon>
        <taxon>Pseudomonadati</taxon>
        <taxon>Pseudomonadota</taxon>
        <taxon>Gammaproteobacteria</taxon>
        <taxon>Aeromonadales</taxon>
        <taxon>Succinivibrionaceae</taxon>
        <taxon>Succinatimonas</taxon>
    </lineage>
</organism>
<dbReference type="OrthoDB" id="9809429at2"/>
<evidence type="ECO:0000256" key="9">
    <source>
        <dbReference type="ARBA" id="ARBA00022490"/>
    </source>
</evidence>
<evidence type="ECO:0000256" key="13">
    <source>
        <dbReference type="HAMAP-Rule" id="MF_00147"/>
    </source>
</evidence>
<dbReference type="UniPathway" id="UPA00109">
    <property type="reaction ID" value="UER00189"/>
</dbReference>
<reference evidence="15 16" key="1">
    <citation type="submission" date="2011-01" db="EMBL/GenBank/DDBJ databases">
        <authorList>
            <person name="Weinstock G."/>
            <person name="Sodergren E."/>
            <person name="Clifton S."/>
            <person name="Fulton L."/>
            <person name="Fulton B."/>
            <person name="Courtney L."/>
            <person name="Fronick C."/>
            <person name="Harrison M."/>
            <person name="Strong C."/>
            <person name="Farmer C."/>
            <person name="Delahaunty K."/>
            <person name="Markovic C."/>
            <person name="Hall O."/>
            <person name="Minx P."/>
            <person name="Tomlinson C."/>
            <person name="Mitreva M."/>
            <person name="Hou S."/>
            <person name="Chen J."/>
            <person name="Wollam A."/>
            <person name="Pepin K.H."/>
            <person name="Johnson M."/>
            <person name="Bhonagiri V."/>
            <person name="Zhang X."/>
            <person name="Suruliraj S."/>
            <person name="Warren W."/>
            <person name="Chinwalla A."/>
            <person name="Mardis E.R."/>
            <person name="Wilson R.K."/>
        </authorList>
    </citation>
    <scope>NUCLEOTIDE SEQUENCE [LARGE SCALE GENOMIC DNA]</scope>
    <source>
        <strain evidence="16">DSM 22608 / JCM 16073 / KCTC 15190 / YIT 12066</strain>
    </source>
</reference>
<gene>
    <name evidence="13 15" type="primary">tpiA</name>
    <name evidence="15" type="ORF">HMPREF9444_00552</name>
</gene>
<evidence type="ECO:0000256" key="1">
    <source>
        <dbReference type="ARBA" id="ARBA00000474"/>
    </source>
</evidence>
<dbReference type="UniPathway" id="UPA00138"/>
<dbReference type="HAMAP" id="MF_00147_B">
    <property type="entry name" value="TIM_B"/>
    <property type="match status" value="1"/>
</dbReference>
<keyword evidence="9 13" id="KW-0963">Cytoplasm</keyword>
<evidence type="ECO:0000256" key="6">
    <source>
        <dbReference type="ARBA" id="ARBA00011940"/>
    </source>
</evidence>
<keyword evidence="11 13" id="KW-0413">Isomerase</keyword>
<keyword evidence="8 13" id="KW-0312">Gluconeogenesis</keyword>
<dbReference type="AlphaFoldDB" id="E8LIK1"/>
<evidence type="ECO:0000256" key="4">
    <source>
        <dbReference type="ARBA" id="ARBA00007422"/>
    </source>
</evidence>
<name>E8LIK1_SUCHY</name>